<dbReference type="InterPro" id="IPR037191">
    <property type="entry name" value="VPS9_dom_sf"/>
</dbReference>
<accession>A0ABV0Q2A9</accession>
<evidence type="ECO:0000313" key="3">
    <source>
        <dbReference type="EMBL" id="MEQ2189915.1"/>
    </source>
</evidence>
<dbReference type="InterPro" id="IPR003123">
    <property type="entry name" value="VPS9"/>
</dbReference>
<feature type="signal peptide" evidence="1">
    <location>
        <begin position="1"/>
        <end position="17"/>
    </location>
</feature>
<dbReference type="InterPro" id="IPR045046">
    <property type="entry name" value="Vps9-like"/>
</dbReference>
<feature type="domain" description="VPS9" evidence="2">
    <location>
        <begin position="1"/>
        <end position="88"/>
    </location>
</feature>
<evidence type="ECO:0000259" key="2">
    <source>
        <dbReference type="PROSITE" id="PS51205"/>
    </source>
</evidence>
<dbReference type="PANTHER" id="PTHR23101">
    <property type="entry name" value="RAB GDP/GTP EXCHANGE FACTOR"/>
    <property type="match status" value="1"/>
</dbReference>
<dbReference type="SMART" id="SM00167">
    <property type="entry name" value="VPS9"/>
    <property type="match status" value="1"/>
</dbReference>
<reference evidence="3 4" key="1">
    <citation type="submission" date="2021-06" db="EMBL/GenBank/DDBJ databases">
        <authorList>
            <person name="Palmer J.M."/>
        </authorList>
    </citation>
    <scope>NUCLEOTIDE SEQUENCE [LARGE SCALE GENOMIC DNA]</scope>
    <source>
        <strain evidence="3 4">GA_2019</strain>
        <tissue evidence="3">Muscle</tissue>
    </source>
</reference>
<evidence type="ECO:0000256" key="1">
    <source>
        <dbReference type="SAM" id="SignalP"/>
    </source>
</evidence>
<gene>
    <name evidence="3" type="primary">VPS9D1</name>
    <name evidence="3" type="ORF">GOODEAATRI_030214</name>
</gene>
<dbReference type="PROSITE" id="PS51205">
    <property type="entry name" value="VPS9"/>
    <property type="match status" value="1"/>
</dbReference>
<feature type="chain" id="PRO_5045492519" evidence="1">
    <location>
        <begin position="18"/>
        <end position="89"/>
    </location>
</feature>
<sequence>MLLSLILCPVFLNFITSFLSSSDSGADDLLPILSFVALRCQCPQLVSECAALEEFIHESYLIGEEGYCLTSLQSALAYVESLQAAVHLQ</sequence>
<comment type="caution">
    <text evidence="3">The sequence shown here is derived from an EMBL/GenBank/DDBJ whole genome shotgun (WGS) entry which is preliminary data.</text>
</comment>
<evidence type="ECO:0000313" key="4">
    <source>
        <dbReference type="Proteomes" id="UP001476798"/>
    </source>
</evidence>
<dbReference type="Proteomes" id="UP001476798">
    <property type="component" value="Unassembled WGS sequence"/>
</dbReference>
<dbReference type="Gene3D" id="1.20.1050.80">
    <property type="entry name" value="VPS9 domain"/>
    <property type="match status" value="1"/>
</dbReference>
<dbReference type="EMBL" id="JAHRIO010094663">
    <property type="protein sequence ID" value="MEQ2189915.1"/>
    <property type="molecule type" value="Genomic_DNA"/>
</dbReference>
<dbReference type="SUPFAM" id="SSF109993">
    <property type="entry name" value="VPS9 domain"/>
    <property type="match status" value="1"/>
</dbReference>
<dbReference type="Pfam" id="PF02204">
    <property type="entry name" value="VPS9"/>
    <property type="match status" value="1"/>
</dbReference>
<name>A0ABV0Q2A9_9TELE</name>
<dbReference type="PANTHER" id="PTHR23101:SF98">
    <property type="entry name" value="VPS9 DOMAIN-CONTAINING PROTEIN 1"/>
    <property type="match status" value="1"/>
</dbReference>
<protein>
    <submittedName>
        <fullName evidence="3">VPS9 domain-containing protein 1</fullName>
    </submittedName>
</protein>
<proteinExistence type="predicted"/>
<organism evidence="3 4">
    <name type="scientific">Goodea atripinnis</name>
    <dbReference type="NCBI Taxonomy" id="208336"/>
    <lineage>
        <taxon>Eukaryota</taxon>
        <taxon>Metazoa</taxon>
        <taxon>Chordata</taxon>
        <taxon>Craniata</taxon>
        <taxon>Vertebrata</taxon>
        <taxon>Euteleostomi</taxon>
        <taxon>Actinopterygii</taxon>
        <taxon>Neopterygii</taxon>
        <taxon>Teleostei</taxon>
        <taxon>Neoteleostei</taxon>
        <taxon>Acanthomorphata</taxon>
        <taxon>Ovalentaria</taxon>
        <taxon>Atherinomorphae</taxon>
        <taxon>Cyprinodontiformes</taxon>
        <taxon>Goodeidae</taxon>
        <taxon>Goodea</taxon>
    </lineage>
</organism>
<keyword evidence="1" id="KW-0732">Signal</keyword>
<keyword evidence="4" id="KW-1185">Reference proteome</keyword>